<accession>A0ABT1ZGI0</accession>
<dbReference type="PANTHER" id="PTHR23513">
    <property type="entry name" value="INTEGRAL MEMBRANE EFFLUX PROTEIN-RELATED"/>
    <property type="match status" value="1"/>
</dbReference>
<evidence type="ECO:0000259" key="8">
    <source>
        <dbReference type="PROSITE" id="PS50850"/>
    </source>
</evidence>
<dbReference type="Proteomes" id="UP001205337">
    <property type="component" value="Unassembled WGS sequence"/>
</dbReference>
<dbReference type="InterPro" id="IPR036259">
    <property type="entry name" value="MFS_trans_sf"/>
</dbReference>
<sequence>MWRLFADRSFGPYFAGSLASNIGTWCHDIAAVVFVFQITGLSSMVALVSVAGFGVSIVLAPLGGQLADRFDRRVLLLVISSVMAVAASSLAIAVLLGARDVALLLAVTFVLGVGRALSTPTMQALLPALVPPADLAQASAFQSLTFNLARGIGPALGAGLVALGGPGLAFSANAVSFAAYAIVLAVIRPVGRARSSGQGGVLGGVRHVMHNPGLVGLLLLALVVGMATDPAITLGPSLAEHLGLGSENAGLLVTAFGMGSLLMAPFVGRMRRWLGPGWTCVTGLALVVVGFVGVAAAPVAGVALGVIVVSGMGYLAASSDVSTSLLELLDDGLRGRVMALWTMGFIGGRPIAALIDGSVSDRLGPQAAFLVMSGILALGAAAFALWLARSRDGLSPEAIRP</sequence>
<feature type="transmembrane region" description="Helical" evidence="7">
    <location>
        <begin position="168"/>
        <end position="187"/>
    </location>
</feature>
<dbReference type="Gene3D" id="1.20.1250.20">
    <property type="entry name" value="MFS general substrate transporter like domains"/>
    <property type="match status" value="1"/>
</dbReference>
<feature type="transmembrane region" description="Helical" evidence="7">
    <location>
        <begin position="208"/>
        <end position="228"/>
    </location>
</feature>
<comment type="caution">
    <text evidence="9">The sequence shown here is derived from an EMBL/GenBank/DDBJ whole genome shotgun (WGS) entry which is preliminary data.</text>
</comment>
<feature type="transmembrane region" description="Helical" evidence="7">
    <location>
        <begin position="139"/>
        <end position="162"/>
    </location>
</feature>
<protein>
    <submittedName>
        <fullName evidence="9">MFS transporter</fullName>
    </submittedName>
</protein>
<evidence type="ECO:0000256" key="3">
    <source>
        <dbReference type="ARBA" id="ARBA00022475"/>
    </source>
</evidence>
<feature type="transmembrane region" description="Helical" evidence="7">
    <location>
        <begin position="273"/>
        <end position="293"/>
    </location>
</feature>
<name>A0ABT1ZGI0_9MICO</name>
<feature type="transmembrane region" description="Helical" evidence="7">
    <location>
        <begin position="248"/>
        <end position="266"/>
    </location>
</feature>
<dbReference type="Pfam" id="PF05977">
    <property type="entry name" value="MFS_3"/>
    <property type="match status" value="1"/>
</dbReference>
<dbReference type="SUPFAM" id="SSF103473">
    <property type="entry name" value="MFS general substrate transporter"/>
    <property type="match status" value="1"/>
</dbReference>
<organism evidence="9 10">
    <name type="scientific">Protaetiibacter mangrovi</name>
    <dbReference type="NCBI Taxonomy" id="2970926"/>
    <lineage>
        <taxon>Bacteria</taxon>
        <taxon>Bacillati</taxon>
        <taxon>Actinomycetota</taxon>
        <taxon>Actinomycetes</taxon>
        <taxon>Micrococcales</taxon>
        <taxon>Microbacteriaceae</taxon>
        <taxon>Protaetiibacter</taxon>
    </lineage>
</organism>
<feature type="transmembrane region" description="Helical" evidence="7">
    <location>
        <begin position="367"/>
        <end position="388"/>
    </location>
</feature>
<feature type="transmembrane region" description="Helical" evidence="7">
    <location>
        <begin position="44"/>
        <end position="62"/>
    </location>
</feature>
<dbReference type="EMBL" id="JANTHX010000007">
    <property type="protein sequence ID" value="MCS0499814.1"/>
    <property type="molecule type" value="Genomic_DNA"/>
</dbReference>
<keyword evidence="3" id="KW-1003">Cell membrane</keyword>
<dbReference type="RefSeq" id="WP_258798893.1">
    <property type="nucleotide sequence ID" value="NZ_JANTHX010000007.1"/>
</dbReference>
<keyword evidence="2" id="KW-0813">Transport</keyword>
<dbReference type="CDD" id="cd06173">
    <property type="entry name" value="MFS_MefA_like"/>
    <property type="match status" value="1"/>
</dbReference>
<keyword evidence="10" id="KW-1185">Reference proteome</keyword>
<feature type="transmembrane region" description="Helical" evidence="7">
    <location>
        <begin position="12"/>
        <end position="38"/>
    </location>
</feature>
<evidence type="ECO:0000256" key="7">
    <source>
        <dbReference type="SAM" id="Phobius"/>
    </source>
</evidence>
<dbReference type="InterPro" id="IPR020846">
    <property type="entry name" value="MFS_dom"/>
</dbReference>
<dbReference type="PANTHER" id="PTHR23513:SF11">
    <property type="entry name" value="STAPHYLOFERRIN A TRANSPORTER"/>
    <property type="match status" value="1"/>
</dbReference>
<evidence type="ECO:0000256" key="5">
    <source>
        <dbReference type="ARBA" id="ARBA00022989"/>
    </source>
</evidence>
<reference evidence="9 10" key="1">
    <citation type="submission" date="2022-08" db="EMBL/GenBank/DDBJ databases">
        <authorList>
            <person name="Li F."/>
        </authorList>
    </citation>
    <scope>NUCLEOTIDE SEQUENCE [LARGE SCALE GENOMIC DNA]</scope>
    <source>
        <strain evidence="9 10">10F1B-8-1</strain>
    </source>
</reference>
<feature type="transmembrane region" description="Helical" evidence="7">
    <location>
        <begin position="74"/>
        <end position="95"/>
    </location>
</feature>
<evidence type="ECO:0000256" key="1">
    <source>
        <dbReference type="ARBA" id="ARBA00004651"/>
    </source>
</evidence>
<keyword evidence="5 7" id="KW-1133">Transmembrane helix</keyword>
<keyword evidence="4 7" id="KW-0812">Transmembrane</keyword>
<proteinExistence type="predicted"/>
<keyword evidence="6 7" id="KW-0472">Membrane</keyword>
<evidence type="ECO:0000256" key="6">
    <source>
        <dbReference type="ARBA" id="ARBA00023136"/>
    </source>
</evidence>
<gene>
    <name evidence="9" type="ORF">NUH29_09665</name>
</gene>
<comment type="subcellular location">
    <subcellularLocation>
        <location evidence="1">Cell membrane</location>
        <topology evidence="1">Multi-pass membrane protein</topology>
    </subcellularLocation>
</comment>
<evidence type="ECO:0000313" key="10">
    <source>
        <dbReference type="Proteomes" id="UP001205337"/>
    </source>
</evidence>
<dbReference type="InterPro" id="IPR010290">
    <property type="entry name" value="TM_effector"/>
</dbReference>
<feature type="domain" description="Major facilitator superfamily (MFS) profile" evidence="8">
    <location>
        <begin position="213"/>
        <end position="401"/>
    </location>
</feature>
<feature type="transmembrane region" description="Helical" evidence="7">
    <location>
        <begin position="299"/>
        <end position="317"/>
    </location>
</feature>
<evidence type="ECO:0000313" key="9">
    <source>
        <dbReference type="EMBL" id="MCS0499814.1"/>
    </source>
</evidence>
<feature type="transmembrane region" description="Helical" evidence="7">
    <location>
        <begin position="101"/>
        <end position="118"/>
    </location>
</feature>
<evidence type="ECO:0000256" key="2">
    <source>
        <dbReference type="ARBA" id="ARBA00022448"/>
    </source>
</evidence>
<feature type="domain" description="Major facilitator superfamily (MFS) profile" evidence="8">
    <location>
        <begin position="1"/>
        <end position="192"/>
    </location>
</feature>
<evidence type="ECO:0000256" key="4">
    <source>
        <dbReference type="ARBA" id="ARBA00022692"/>
    </source>
</evidence>
<feature type="transmembrane region" description="Helical" evidence="7">
    <location>
        <begin position="337"/>
        <end position="355"/>
    </location>
</feature>
<dbReference type="PROSITE" id="PS50850">
    <property type="entry name" value="MFS"/>
    <property type="match status" value="2"/>
</dbReference>